<dbReference type="GO" id="GO:0000155">
    <property type="term" value="F:phosphorelay sensor kinase activity"/>
    <property type="evidence" value="ECO:0007669"/>
    <property type="project" value="InterPro"/>
</dbReference>
<dbReference type="PANTHER" id="PTHR43304:SF1">
    <property type="entry name" value="PAC DOMAIN-CONTAINING PROTEIN"/>
    <property type="match status" value="1"/>
</dbReference>
<dbReference type="SMART" id="SM00387">
    <property type="entry name" value="HATPase_c"/>
    <property type="match status" value="1"/>
</dbReference>
<dbReference type="InterPro" id="IPR036890">
    <property type="entry name" value="HATPase_C_sf"/>
</dbReference>
<dbReference type="AlphaFoldDB" id="A0A517Y9F5"/>
<feature type="domain" description="Histidine kinase" evidence="8">
    <location>
        <begin position="278"/>
        <end position="506"/>
    </location>
</feature>
<evidence type="ECO:0000313" key="9">
    <source>
        <dbReference type="EMBL" id="QDU26865.1"/>
    </source>
</evidence>
<reference evidence="9 10" key="1">
    <citation type="submission" date="2019-02" db="EMBL/GenBank/DDBJ databases">
        <title>Deep-cultivation of Planctomycetes and their phenomic and genomic characterization uncovers novel biology.</title>
        <authorList>
            <person name="Wiegand S."/>
            <person name="Jogler M."/>
            <person name="Boedeker C."/>
            <person name="Pinto D."/>
            <person name="Vollmers J."/>
            <person name="Rivas-Marin E."/>
            <person name="Kohn T."/>
            <person name="Peeters S.H."/>
            <person name="Heuer A."/>
            <person name="Rast P."/>
            <person name="Oberbeckmann S."/>
            <person name="Bunk B."/>
            <person name="Jeske O."/>
            <person name="Meyerdierks A."/>
            <person name="Storesund J.E."/>
            <person name="Kallscheuer N."/>
            <person name="Luecker S."/>
            <person name="Lage O.M."/>
            <person name="Pohl T."/>
            <person name="Merkel B.J."/>
            <person name="Hornburger P."/>
            <person name="Mueller R.-W."/>
            <person name="Bruemmer F."/>
            <person name="Labrenz M."/>
            <person name="Spormann A.M."/>
            <person name="Op den Camp H."/>
            <person name="Overmann J."/>
            <person name="Amann R."/>
            <person name="Jetten M.S.M."/>
            <person name="Mascher T."/>
            <person name="Medema M.H."/>
            <person name="Devos D.P."/>
            <person name="Kaster A.-K."/>
            <person name="Ovreas L."/>
            <person name="Rohde M."/>
            <person name="Galperin M.Y."/>
            <person name="Jogler C."/>
        </authorList>
    </citation>
    <scope>NUCLEOTIDE SEQUENCE [LARGE SCALE GENOMIC DNA]</scope>
    <source>
        <strain evidence="9 10">ETA_A8</strain>
    </source>
</reference>
<dbReference type="PRINTS" id="PR00344">
    <property type="entry name" value="BCTRLSENSOR"/>
</dbReference>
<gene>
    <name evidence="9" type="primary">cph1</name>
    <name evidence="9" type="ORF">ETAA8_19490</name>
</gene>
<dbReference type="Pfam" id="PF02518">
    <property type="entry name" value="HATPase_c"/>
    <property type="match status" value="1"/>
</dbReference>
<keyword evidence="7" id="KW-0472">Membrane</keyword>
<dbReference type="Gene3D" id="1.10.287.130">
    <property type="match status" value="1"/>
</dbReference>
<protein>
    <recommendedName>
        <fullName evidence="2">histidine kinase</fullName>
        <ecNumber evidence="2">2.7.13.3</ecNumber>
    </recommendedName>
</protein>
<name>A0A517Y9F5_9BACT</name>
<evidence type="ECO:0000256" key="1">
    <source>
        <dbReference type="ARBA" id="ARBA00000085"/>
    </source>
</evidence>
<dbReference type="CDD" id="cd00082">
    <property type="entry name" value="HisKA"/>
    <property type="match status" value="1"/>
</dbReference>
<dbReference type="EMBL" id="CP036274">
    <property type="protein sequence ID" value="QDU26865.1"/>
    <property type="molecule type" value="Genomic_DNA"/>
</dbReference>
<dbReference type="RefSeq" id="WP_145087736.1">
    <property type="nucleotide sequence ID" value="NZ_CP036274.1"/>
</dbReference>
<evidence type="ECO:0000313" key="10">
    <source>
        <dbReference type="Proteomes" id="UP000315017"/>
    </source>
</evidence>
<dbReference type="PROSITE" id="PS50109">
    <property type="entry name" value="HIS_KIN"/>
    <property type="match status" value="1"/>
</dbReference>
<keyword evidence="7" id="KW-0812">Transmembrane</keyword>
<sequence length="530" mass="59009">MPNHTYNKSLLLGFLLVFVALIVNTVLAYWNVQRLQSNAQAVSRQHFVMGELQQLYNILLNAETGQRGYLITGQQSFLQPYQKASMELQEKLRTVDKLVSTTPERQKLFGELETSVANRMELISKSINLREKDGIEAVSNWISAGEGKRAMDQVRSQISAIEAKEREVLEQRAAESRVSYWTALITGLISSALGLGLVISGFVLVSRDMAQRQQLSEALQKSKEKLEDRVRARTMEIEASNNALRDEIDIRTKAETTAMQAAQELQRSNRELEQFASVASHDLQEPLRKIQAFGDRLQLHCNEQLGERGIDYLQRILVSAARMRKLIDDLLTYSRVASKAQPFTAVDLNDVAEEVVGDLEGRLQDVGGVVELGKLPHLEADPMQMRQLFLNLIANALKFHRPGVPPVVKVTAQTIATPPKSSGDTSAAPAAYCEITVQDNGIGFEQVYVDRIFELFQRLHGRDEYQGTGMGLAICRKIVERHAGTITAQSEPGQGSCFIFTLPIQQRAALPATTAVTRPANPISNQELRA</sequence>
<dbReference type="InterPro" id="IPR007891">
    <property type="entry name" value="CHASE3"/>
</dbReference>
<dbReference type="OrthoDB" id="9808408at2"/>
<keyword evidence="3" id="KW-0597">Phosphoprotein</keyword>
<feature type="coiled-coil region" evidence="6">
    <location>
        <begin position="209"/>
        <end position="271"/>
    </location>
</feature>
<evidence type="ECO:0000256" key="5">
    <source>
        <dbReference type="ARBA" id="ARBA00022777"/>
    </source>
</evidence>
<keyword evidence="6" id="KW-0175">Coiled coil</keyword>
<evidence type="ECO:0000256" key="6">
    <source>
        <dbReference type="SAM" id="Coils"/>
    </source>
</evidence>
<dbReference type="Pfam" id="PF05227">
    <property type="entry name" value="CHASE3"/>
    <property type="match status" value="1"/>
</dbReference>
<dbReference type="InterPro" id="IPR003594">
    <property type="entry name" value="HATPase_dom"/>
</dbReference>
<dbReference type="PANTHER" id="PTHR43304">
    <property type="entry name" value="PHYTOCHROME-LIKE PROTEIN CPH1"/>
    <property type="match status" value="1"/>
</dbReference>
<organism evidence="9 10">
    <name type="scientific">Anatilimnocola aggregata</name>
    <dbReference type="NCBI Taxonomy" id="2528021"/>
    <lineage>
        <taxon>Bacteria</taxon>
        <taxon>Pseudomonadati</taxon>
        <taxon>Planctomycetota</taxon>
        <taxon>Planctomycetia</taxon>
        <taxon>Pirellulales</taxon>
        <taxon>Pirellulaceae</taxon>
        <taxon>Anatilimnocola</taxon>
    </lineage>
</organism>
<evidence type="ECO:0000259" key="8">
    <source>
        <dbReference type="PROSITE" id="PS50109"/>
    </source>
</evidence>
<dbReference type="CDD" id="cd19410">
    <property type="entry name" value="HK9-like_sensor"/>
    <property type="match status" value="1"/>
</dbReference>
<dbReference type="InterPro" id="IPR004358">
    <property type="entry name" value="Sig_transdc_His_kin-like_C"/>
</dbReference>
<dbReference type="InterPro" id="IPR052162">
    <property type="entry name" value="Sensor_kinase/Photoreceptor"/>
</dbReference>
<keyword evidence="5" id="KW-0418">Kinase</keyword>
<proteinExistence type="predicted"/>
<dbReference type="Pfam" id="PF00512">
    <property type="entry name" value="HisKA"/>
    <property type="match status" value="1"/>
</dbReference>
<keyword evidence="7" id="KW-1133">Transmembrane helix</keyword>
<evidence type="ECO:0000256" key="7">
    <source>
        <dbReference type="SAM" id="Phobius"/>
    </source>
</evidence>
<evidence type="ECO:0000256" key="4">
    <source>
        <dbReference type="ARBA" id="ARBA00022679"/>
    </source>
</evidence>
<dbReference type="InterPro" id="IPR036097">
    <property type="entry name" value="HisK_dim/P_sf"/>
</dbReference>
<evidence type="ECO:0000256" key="3">
    <source>
        <dbReference type="ARBA" id="ARBA00022553"/>
    </source>
</evidence>
<dbReference type="SUPFAM" id="SSF55874">
    <property type="entry name" value="ATPase domain of HSP90 chaperone/DNA topoisomerase II/histidine kinase"/>
    <property type="match status" value="1"/>
</dbReference>
<dbReference type="KEGG" id="aagg:ETAA8_19490"/>
<dbReference type="Gene3D" id="3.30.565.10">
    <property type="entry name" value="Histidine kinase-like ATPase, C-terminal domain"/>
    <property type="match status" value="1"/>
</dbReference>
<keyword evidence="10" id="KW-1185">Reference proteome</keyword>
<accession>A0A517Y9F5</accession>
<comment type="catalytic activity">
    <reaction evidence="1">
        <text>ATP + protein L-histidine = ADP + protein N-phospho-L-histidine.</text>
        <dbReference type="EC" id="2.7.13.3"/>
    </reaction>
</comment>
<dbReference type="InterPro" id="IPR005467">
    <property type="entry name" value="His_kinase_dom"/>
</dbReference>
<dbReference type="EC" id="2.7.13.3" evidence="2"/>
<feature type="transmembrane region" description="Helical" evidence="7">
    <location>
        <begin position="180"/>
        <end position="205"/>
    </location>
</feature>
<dbReference type="FunFam" id="3.30.565.10:FF:000006">
    <property type="entry name" value="Sensor histidine kinase WalK"/>
    <property type="match status" value="1"/>
</dbReference>
<dbReference type="SMART" id="SM00388">
    <property type="entry name" value="HisKA"/>
    <property type="match status" value="1"/>
</dbReference>
<dbReference type="InterPro" id="IPR003661">
    <property type="entry name" value="HisK_dim/P_dom"/>
</dbReference>
<dbReference type="Proteomes" id="UP000315017">
    <property type="component" value="Chromosome"/>
</dbReference>
<keyword evidence="4 9" id="KW-0808">Transferase</keyword>
<dbReference type="SUPFAM" id="SSF47384">
    <property type="entry name" value="Homodimeric domain of signal transducing histidine kinase"/>
    <property type="match status" value="1"/>
</dbReference>
<evidence type="ECO:0000256" key="2">
    <source>
        <dbReference type="ARBA" id="ARBA00012438"/>
    </source>
</evidence>